<name>A0A7S2JLR5_9EUKA</name>
<dbReference type="PROSITE" id="PS50222">
    <property type="entry name" value="EF_HAND_2"/>
    <property type="match status" value="1"/>
</dbReference>
<dbReference type="InterPro" id="IPR002048">
    <property type="entry name" value="EF_hand_dom"/>
</dbReference>
<evidence type="ECO:0000256" key="2">
    <source>
        <dbReference type="SAM" id="MobiDB-lite"/>
    </source>
</evidence>
<feature type="compositionally biased region" description="Basic residues" evidence="2">
    <location>
        <begin position="168"/>
        <end position="182"/>
    </location>
</feature>
<gene>
    <name evidence="4" type="ORF">CBRE1094_LOCUS45196</name>
</gene>
<proteinExistence type="predicted"/>
<dbReference type="InterPro" id="IPR018247">
    <property type="entry name" value="EF_Hand_1_Ca_BS"/>
</dbReference>
<protein>
    <recommendedName>
        <fullName evidence="3">EF-hand domain-containing protein</fullName>
    </recommendedName>
</protein>
<feature type="region of interest" description="Disordered" evidence="2">
    <location>
        <begin position="156"/>
        <end position="195"/>
    </location>
</feature>
<dbReference type="Pfam" id="PF13202">
    <property type="entry name" value="EF-hand_5"/>
    <property type="match status" value="1"/>
</dbReference>
<organism evidence="4">
    <name type="scientific">Haptolina brevifila</name>
    <dbReference type="NCBI Taxonomy" id="156173"/>
    <lineage>
        <taxon>Eukaryota</taxon>
        <taxon>Haptista</taxon>
        <taxon>Haptophyta</taxon>
        <taxon>Prymnesiophyceae</taxon>
        <taxon>Prymnesiales</taxon>
        <taxon>Prymnesiaceae</taxon>
        <taxon>Haptolina</taxon>
    </lineage>
</organism>
<evidence type="ECO:0000259" key="3">
    <source>
        <dbReference type="PROSITE" id="PS50222"/>
    </source>
</evidence>
<dbReference type="GO" id="GO:0005509">
    <property type="term" value="F:calcium ion binding"/>
    <property type="evidence" value="ECO:0007669"/>
    <property type="project" value="InterPro"/>
</dbReference>
<sequence>MLIRWFNAVTWTHNIALAIASETRAAKAGTDPLASSIFEAIDCDGDDVIQTHELVVYMLAQYPKAVAHRLLRALDLDGNGLITREEWQQGWSNGMISDLLRAHQEKHQDREVAAVDEEDCELGKNGLQVSAAARSVDPYGIMALTEAVAAQVTGSTLLEPLSQPQRSKAPKGKGGKGTRRQRQPPQRNAPQSTLA</sequence>
<reference evidence="4" key="1">
    <citation type="submission" date="2021-01" db="EMBL/GenBank/DDBJ databases">
        <authorList>
            <person name="Corre E."/>
            <person name="Pelletier E."/>
            <person name="Niang G."/>
            <person name="Scheremetjew M."/>
            <person name="Finn R."/>
            <person name="Kale V."/>
            <person name="Holt S."/>
            <person name="Cochrane G."/>
            <person name="Meng A."/>
            <person name="Brown T."/>
            <person name="Cohen L."/>
        </authorList>
    </citation>
    <scope>NUCLEOTIDE SEQUENCE</scope>
    <source>
        <strain evidence="4">UTEX LB 985</strain>
    </source>
</reference>
<evidence type="ECO:0000256" key="1">
    <source>
        <dbReference type="ARBA" id="ARBA00022837"/>
    </source>
</evidence>
<keyword evidence="1" id="KW-0106">Calcium</keyword>
<feature type="compositionally biased region" description="Low complexity" evidence="2">
    <location>
        <begin position="183"/>
        <end position="195"/>
    </location>
</feature>
<dbReference type="EMBL" id="HBGU01082797">
    <property type="protein sequence ID" value="CAD9550264.1"/>
    <property type="molecule type" value="Transcribed_RNA"/>
</dbReference>
<dbReference type="AlphaFoldDB" id="A0A7S2JLR5"/>
<accession>A0A7S2JLR5</accession>
<dbReference type="PROSITE" id="PS00018">
    <property type="entry name" value="EF_HAND_1"/>
    <property type="match status" value="1"/>
</dbReference>
<dbReference type="Gene3D" id="1.10.238.10">
    <property type="entry name" value="EF-hand"/>
    <property type="match status" value="1"/>
</dbReference>
<feature type="compositionally biased region" description="Polar residues" evidence="2">
    <location>
        <begin position="156"/>
        <end position="166"/>
    </location>
</feature>
<feature type="domain" description="EF-hand" evidence="3">
    <location>
        <begin position="62"/>
        <end position="97"/>
    </location>
</feature>
<evidence type="ECO:0000313" key="4">
    <source>
        <dbReference type="EMBL" id="CAD9550264.1"/>
    </source>
</evidence>
<dbReference type="InterPro" id="IPR011992">
    <property type="entry name" value="EF-hand-dom_pair"/>
</dbReference>
<dbReference type="SUPFAM" id="SSF47473">
    <property type="entry name" value="EF-hand"/>
    <property type="match status" value="1"/>
</dbReference>